<evidence type="ECO:0000313" key="3">
    <source>
        <dbReference type="Proteomes" id="UP001209318"/>
    </source>
</evidence>
<protein>
    <submittedName>
        <fullName evidence="2">Cyclic di-AMP binding protein CbpA</fullName>
    </submittedName>
</protein>
<reference evidence="2" key="1">
    <citation type="submission" date="2022-10" db="EMBL/GenBank/DDBJ databases">
        <title>Description of Fervidibacillus gen. nov. in the family Fervidibacillaceae fam. nov. with two species, Fervidibacillus albus sp. nov., and Fervidibacillus halotolerans sp. nov., isolated from tidal flat sediments.</title>
        <authorList>
            <person name="Kwon K.K."/>
            <person name="Yang S.-H."/>
        </authorList>
    </citation>
    <scope>NUCLEOTIDE SEQUENCE</scope>
    <source>
        <strain evidence="2">JCM 19140</strain>
    </source>
</reference>
<dbReference type="SUPFAM" id="SSF54631">
    <property type="entry name" value="CBS-domain pair"/>
    <property type="match status" value="1"/>
</dbReference>
<keyword evidence="3" id="KW-1185">Reference proteome</keyword>
<dbReference type="InterPro" id="IPR000644">
    <property type="entry name" value="CBS_dom"/>
</dbReference>
<dbReference type="Gene3D" id="3.10.580.10">
    <property type="entry name" value="CBS-domain"/>
    <property type="match status" value="1"/>
</dbReference>
<dbReference type="AlphaFoldDB" id="A0AAE3IUN9"/>
<dbReference type="InterPro" id="IPR017036">
    <property type="entry name" value="Lmo0553-like"/>
</dbReference>
<dbReference type="PIRSF" id="PIRSF035040">
    <property type="entry name" value="UCP035040_CBS_Lmo0553"/>
    <property type="match status" value="1"/>
</dbReference>
<accession>A0AAE3IUN9</accession>
<dbReference type="NCBIfam" id="NF038387">
    <property type="entry name" value="CBS_CbpA"/>
    <property type="match status" value="1"/>
</dbReference>
<dbReference type="EMBL" id="JAOUSF010000001">
    <property type="protein sequence ID" value="MCU9612390.1"/>
    <property type="molecule type" value="Genomic_DNA"/>
</dbReference>
<feature type="domain" description="CBS" evidence="1">
    <location>
        <begin position="7"/>
        <end position="55"/>
    </location>
</feature>
<sequence length="208" mass="23697">MQVRNNYMKKSLVQFITEEYSIAQAREHLERTGFRCVPILDKTKTKFLGNVYEIDTYKYKGSLADSVLQIADDKDAVVYEDESFYRVFFTIKKLPFLAVLNTNQEFVGILTHAAVMSVAEDAFAISSKGHSITIAVYDFDNTLKTLTKIVSKHSSIQSLITLHSSKFVRQIVFTVPETIEEKALANLRKDLTEANFKIVHEDQLLTNS</sequence>
<dbReference type="Proteomes" id="UP001209318">
    <property type="component" value="Unassembled WGS sequence"/>
</dbReference>
<evidence type="ECO:0000259" key="1">
    <source>
        <dbReference type="Pfam" id="PF00571"/>
    </source>
</evidence>
<dbReference type="InterPro" id="IPR046342">
    <property type="entry name" value="CBS_dom_sf"/>
</dbReference>
<organism evidence="2 3">
    <name type="scientific">Perspicuibacillus lycopersici</name>
    <dbReference type="NCBI Taxonomy" id="1325689"/>
    <lineage>
        <taxon>Bacteria</taxon>
        <taxon>Bacillati</taxon>
        <taxon>Bacillota</taxon>
        <taxon>Bacilli</taxon>
        <taxon>Bacillales</taxon>
        <taxon>Bacillaceae</taxon>
        <taxon>Perspicuibacillus</taxon>
    </lineage>
</organism>
<evidence type="ECO:0000313" key="2">
    <source>
        <dbReference type="EMBL" id="MCU9612390.1"/>
    </source>
</evidence>
<comment type="caution">
    <text evidence="2">The sequence shown here is derived from an EMBL/GenBank/DDBJ whole genome shotgun (WGS) entry which is preliminary data.</text>
</comment>
<dbReference type="RefSeq" id="WP_263071520.1">
    <property type="nucleotide sequence ID" value="NZ_JAOUSF010000001.1"/>
</dbReference>
<name>A0AAE3IUN9_9BACI</name>
<gene>
    <name evidence="2" type="primary">cbpA</name>
    <name evidence="2" type="ORF">OEV98_02285</name>
</gene>
<dbReference type="Pfam" id="PF00571">
    <property type="entry name" value="CBS"/>
    <property type="match status" value="1"/>
</dbReference>
<proteinExistence type="predicted"/>